<dbReference type="InterPro" id="IPR051082">
    <property type="entry name" value="Pentapeptide-BTB/POZ_domain"/>
</dbReference>
<dbReference type="Proteomes" id="UP001449657">
    <property type="component" value="Chromosome"/>
</dbReference>
<dbReference type="Pfam" id="PF13599">
    <property type="entry name" value="Pentapeptide_4"/>
    <property type="match status" value="1"/>
</dbReference>
<name>A0ABZ2Z399_9BACT</name>
<evidence type="ECO:0000313" key="3">
    <source>
        <dbReference type="Proteomes" id="UP001449657"/>
    </source>
</evidence>
<dbReference type="Gene3D" id="2.160.20.80">
    <property type="entry name" value="E3 ubiquitin-protein ligase SopA"/>
    <property type="match status" value="1"/>
</dbReference>
<dbReference type="EMBL" id="CP150096">
    <property type="protein sequence ID" value="WZN46734.1"/>
    <property type="molecule type" value="Genomic_DNA"/>
</dbReference>
<dbReference type="SUPFAM" id="SSF47413">
    <property type="entry name" value="lambda repressor-like DNA-binding domains"/>
    <property type="match status" value="1"/>
</dbReference>
<evidence type="ECO:0000259" key="1">
    <source>
        <dbReference type="PROSITE" id="PS50943"/>
    </source>
</evidence>
<dbReference type="Gene3D" id="1.10.260.40">
    <property type="entry name" value="lambda repressor-like DNA-binding domains"/>
    <property type="match status" value="1"/>
</dbReference>
<dbReference type="InterPro" id="IPR001387">
    <property type="entry name" value="Cro/C1-type_HTH"/>
</dbReference>
<dbReference type="PANTHER" id="PTHR14136">
    <property type="entry name" value="BTB_POZ DOMAIN-CONTAINING PROTEIN KCTD9"/>
    <property type="match status" value="1"/>
</dbReference>
<gene>
    <name evidence="2" type="ORF">WJU22_00865</name>
</gene>
<dbReference type="PROSITE" id="PS50943">
    <property type="entry name" value="HTH_CROC1"/>
    <property type="match status" value="1"/>
</dbReference>
<proteinExistence type="predicted"/>
<dbReference type="SMART" id="SM00530">
    <property type="entry name" value="HTH_XRE"/>
    <property type="match status" value="1"/>
</dbReference>
<organism evidence="2 3">
    <name type="scientific">Chitinophaga caseinilytica</name>
    <dbReference type="NCBI Taxonomy" id="2267521"/>
    <lineage>
        <taxon>Bacteria</taxon>
        <taxon>Pseudomonadati</taxon>
        <taxon>Bacteroidota</taxon>
        <taxon>Chitinophagia</taxon>
        <taxon>Chitinophagales</taxon>
        <taxon>Chitinophagaceae</taxon>
        <taxon>Chitinophaga</taxon>
    </lineage>
</organism>
<dbReference type="SUPFAM" id="SSF141571">
    <property type="entry name" value="Pentapeptide repeat-like"/>
    <property type="match status" value="1"/>
</dbReference>
<dbReference type="Pfam" id="PF01381">
    <property type="entry name" value="HTH_3"/>
    <property type="match status" value="1"/>
</dbReference>
<reference evidence="2 3" key="1">
    <citation type="submission" date="2024-03" db="EMBL/GenBank/DDBJ databases">
        <title>Chitinophaga caseinilytica sp. nov., a casein hydrolysing bacterium isolated from forest soil.</title>
        <authorList>
            <person name="Lee D.S."/>
            <person name="Han D.M."/>
            <person name="Baek J.H."/>
            <person name="Choi D.G."/>
            <person name="Jeon J.H."/>
            <person name="Jeon C.O."/>
        </authorList>
    </citation>
    <scope>NUCLEOTIDE SEQUENCE [LARGE SCALE GENOMIC DNA]</scope>
    <source>
        <strain evidence="2 3">KACC 19118</strain>
    </source>
</reference>
<keyword evidence="3" id="KW-1185">Reference proteome</keyword>
<dbReference type="CDD" id="cd00093">
    <property type="entry name" value="HTH_XRE"/>
    <property type="match status" value="1"/>
</dbReference>
<dbReference type="PANTHER" id="PTHR14136:SF17">
    <property type="entry name" value="BTB_POZ DOMAIN-CONTAINING PROTEIN KCTD9"/>
    <property type="match status" value="1"/>
</dbReference>
<feature type="domain" description="HTH cro/C1-type" evidence="1">
    <location>
        <begin position="11"/>
        <end position="65"/>
    </location>
</feature>
<evidence type="ECO:0000313" key="2">
    <source>
        <dbReference type="EMBL" id="WZN46734.1"/>
    </source>
</evidence>
<accession>A0ABZ2Z399</accession>
<dbReference type="InterPro" id="IPR010982">
    <property type="entry name" value="Lambda_DNA-bd_dom_sf"/>
</dbReference>
<sequence length="299" mass="33187">MLNSRTIGNKIAEARKKLNISQAQLAQSLFISSQAVGKWERGESMPDIVTFNRLAEILQVDLNYFSDGFPSTEKSETIFTAFPPAAQTAAPPDKKPVWDMSGGSWVDADFSGLKNLHEKFSGSNLQRCKFIGSDMQGLLLKGNMIEGCDFSGSDMNGSQLEKSYVTHDKFTDCSLRNAKFTWSHFKDCDFTGSDLSRAEFEHSSVHKSSLAGAIVQGTVFRESDFSEVIFEGTVEDGYFDNCAFSKVTFQNTRLINTFFKCSTRSLKHLKFVNCQADRLTMEMLKSGKADVSGITLIPS</sequence>
<dbReference type="RefSeq" id="WP_341841417.1">
    <property type="nucleotide sequence ID" value="NZ_CP149792.1"/>
</dbReference>
<protein>
    <submittedName>
        <fullName evidence="2">Pentapeptide repeat-containing protein</fullName>
    </submittedName>
</protein>
<dbReference type="InterPro" id="IPR001646">
    <property type="entry name" value="5peptide_repeat"/>
</dbReference>